<gene>
    <name evidence="3" type="ORF">AMORRO_LOCUS8141</name>
</gene>
<dbReference type="PANTHER" id="PTHR12873:SF0">
    <property type="entry name" value="TWINKLE MTDNA HELICASE"/>
    <property type="match status" value="1"/>
</dbReference>
<dbReference type="Pfam" id="PF13481">
    <property type="entry name" value="AAA_25"/>
    <property type="match status" value="1"/>
</dbReference>
<dbReference type="GO" id="GO:0043139">
    <property type="term" value="F:5'-3' DNA helicase activity"/>
    <property type="evidence" value="ECO:0007669"/>
    <property type="project" value="InterPro"/>
</dbReference>
<dbReference type="CDD" id="cd01122">
    <property type="entry name" value="Twinkle_C"/>
    <property type="match status" value="1"/>
</dbReference>
<dbReference type="OrthoDB" id="275278at2759"/>
<dbReference type="Proteomes" id="UP000789342">
    <property type="component" value="Unassembled WGS sequence"/>
</dbReference>
<evidence type="ECO:0000256" key="1">
    <source>
        <dbReference type="SAM" id="Coils"/>
    </source>
</evidence>
<feature type="non-terminal residue" evidence="3">
    <location>
        <position position="642"/>
    </location>
</feature>
<dbReference type="AlphaFoldDB" id="A0A9N9CMS8"/>
<comment type="caution">
    <text evidence="3">The sequence shown here is derived from an EMBL/GenBank/DDBJ whole genome shotgun (WGS) entry which is preliminary data.</text>
</comment>
<dbReference type="GO" id="GO:0003697">
    <property type="term" value="F:single-stranded DNA binding"/>
    <property type="evidence" value="ECO:0007669"/>
    <property type="project" value="InterPro"/>
</dbReference>
<keyword evidence="4" id="KW-1185">Reference proteome</keyword>
<dbReference type="PANTHER" id="PTHR12873">
    <property type="entry name" value="T7-LIKE MITOCHONDRIAL DNA HELICASE"/>
    <property type="match status" value="1"/>
</dbReference>
<dbReference type="Gene3D" id="3.40.1360.10">
    <property type="match status" value="1"/>
</dbReference>
<dbReference type="SUPFAM" id="SSF56731">
    <property type="entry name" value="DNA primase core"/>
    <property type="match status" value="1"/>
</dbReference>
<dbReference type="InterPro" id="IPR034154">
    <property type="entry name" value="TOPRIM_DnaG/twinkle"/>
</dbReference>
<feature type="domain" description="SF4 helicase" evidence="2">
    <location>
        <begin position="343"/>
        <end position="592"/>
    </location>
</feature>
<dbReference type="GO" id="GO:0005524">
    <property type="term" value="F:ATP binding"/>
    <property type="evidence" value="ECO:0007669"/>
    <property type="project" value="InterPro"/>
</dbReference>
<keyword evidence="1" id="KW-0175">Coiled coil</keyword>
<proteinExistence type="predicted"/>
<sequence>FSKNFKFPKKSDNDYELLVNGPACSRKTAKYSVRMNVELGTYRCSKCMITGSWSDYVKLVSNTSNFQIVNTTQLGFETRLNFSRTEEEIEQFSENLRNEKQILGKLTNDYGLTLTTLNAYKVGVAKYRNTNPSVSNSGYDGTKRSKSSTEGELCITFPRTFPEFDKAGPDDIQESRIARVKACSVKSGELVAFDPPTFCPGLFGYHLVGLENDTIIITGSEYDAMAAYQETGIPATCLPNLVNQLPIQVLPLLERFFRIYVWLDDDVNGQDSAEKFVEKLGIDRCLIVKTRCNNFTGPINAHEALKQGRNLKEILEQAKPLQHEQILNFDSIKDAVYREISNPDQVSGVLSKDLPALNKVMKGHRLGELTVFTGPTGTGKTTILSQLSLDYCKSGVSTLWGSFEIPNVRLAKKMLTQYAEKDLSKYPHEFNEWAVKFQQLPMYFLKFFGSTEVSTVIDAMNHAIHAFDVQHIIIDNLQFMTADQGRFLDRFEIQERAISSFRKLATERNVHITLVVHPKKDSRELLDMNSIFGSAKVTQEADNVIILQKLETEEGEERYLHIKKNRYDGTLGAIPFEFVKEALKIRQVKSRHMPPPPAPIMQRDNFNSVSYQRDGYNPSATYKRNPPPESLDDIRQRVNLVM</sequence>
<name>A0A9N9CMS8_9GLOM</name>
<protein>
    <submittedName>
        <fullName evidence="3">837_t:CDS:1</fullName>
    </submittedName>
</protein>
<accession>A0A9N9CMS8</accession>
<evidence type="ECO:0000313" key="4">
    <source>
        <dbReference type="Proteomes" id="UP000789342"/>
    </source>
</evidence>
<dbReference type="SUPFAM" id="SSF52540">
    <property type="entry name" value="P-loop containing nucleoside triphosphate hydrolases"/>
    <property type="match status" value="1"/>
</dbReference>
<dbReference type="Gene3D" id="3.40.50.300">
    <property type="entry name" value="P-loop containing nucleotide triphosphate hydrolases"/>
    <property type="match status" value="1"/>
</dbReference>
<dbReference type="InterPro" id="IPR027032">
    <property type="entry name" value="Twinkle-like"/>
</dbReference>
<dbReference type="GO" id="GO:0006260">
    <property type="term" value="P:DNA replication"/>
    <property type="evidence" value="ECO:0007669"/>
    <property type="project" value="InterPro"/>
</dbReference>
<dbReference type="PROSITE" id="PS51199">
    <property type="entry name" value="SF4_HELICASE"/>
    <property type="match status" value="1"/>
</dbReference>
<reference evidence="3" key="1">
    <citation type="submission" date="2021-06" db="EMBL/GenBank/DDBJ databases">
        <authorList>
            <person name="Kallberg Y."/>
            <person name="Tangrot J."/>
            <person name="Rosling A."/>
        </authorList>
    </citation>
    <scope>NUCLEOTIDE SEQUENCE</scope>
    <source>
        <strain evidence="3">CL551</strain>
    </source>
</reference>
<dbReference type="EMBL" id="CAJVPV010006707">
    <property type="protein sequence ID" value="CAG8609210.1"/>
    <property type="molecule type" value="Genomic_DNA"/>
</dbReference>
<dbReference type="InterPro" id="IPR027417">
    <property type="entry name" value="P-loop_NTPase"/>
</dbReference>
<dbReference type="CDD" id="cd01029">
    <property type="entry name" value="TOPRIM_primases"/>
    <property type="match status" value="1"/>
</dbReference>
<feature type="coiled-coil region" evidence="1">
    <location>
        <begin position="82"/>
        <end position="109"/>
    </location>
</feature>
<evidence type="ECO:0000259" key="2">
    <source>
        <dbReference type="PROSITE" id="PS51199"/>
    </source>
</evidence>
<organism evidence="3 4">
    <name type="scientific">Acaulospora morrowiae</name>
    <dbReference type="NCBI Taxonomy" id="94023"/>
    <lineage>
        <taxon>Eukaryota</taxon>
        <taxon>Fungi</taxon>
        <taxon>Fungi incertae sedis</taxon>
        <taxon>Mucoromycota</taxon>
        <taxon>Glomeromycotina</taxon>
        <taxon>Glomeromycetes</taxon>
        <taxon>Diversisporales</taxon>
        <taxon>Acaulosporaceae</taxon>
        <taxon>Acaulospora</taxon>
    </lineage>
</organism>
<evidence type="ECO:0000313" key="3">
    <source>
        <dbReference type="EMBL" id="CAG8609210.1"/>
    </source>
</evidence>
<dbReference type="InterPro" id="IPR007694">
    <property type="entry name" value="DNA_helicase_DnaB-like_C"/>
</dbReference>